<sequence>MLIGDLDLYTKTIVKLERNLQSCDGGWSRFSFLDTNTCIITLFSFFSLIFIHFP</sequence>
<evidence type="ECO:0000313" key="2">
    <source>
        <dbReference type="EMBL" id="OAY31389.1"/>
    </source>
</evidence>
<organism evidence="2">
    <name type="scientific">Manihot esculenta</name>
    <name type="common">Cassava</name>
    <name type="synonym">Jatropha manihot</name>
    <dbReference type="NCBI Taxonomy" id="3983"/>
    <lineage>
        <taxon>Eukaryota</taxon>
        <taxon>Viridiplantae</taxon>
        <taxon>Streptophyta</taxon>
        <taxon>Embryophyta</taxon>
        <taxon>Tracheophyta</taxon>
        <taxon>Spermatophyta</taxon>
        <taxon>Magnoliopsida</taxon>
        <taxon>eudicotyledons</taxon>
        <taxon>Gunneridae</taxon>
        <taxon>Pentapetalae</taxon>
        <taxon>rosids</taxon>
        <taxon>fabids</taxon>
        <taxon>Malpighiales</taxon>
        <taxon>Euphorbiaceae</taxon>
        <taxon>Crotonoideae</taxon>
        <taxon>Manihoteae</taxon>
        <taxon>Manihot</taxon>
    </lineage>
</organism>
<keyword evidence="1" id="KW-1133">Transmembrane helix</keyword>
<feature type="transmembrane region" description="Helical" evidence="1">
    <location>
        <begin position="30"/>
        <end position="51"/>
    </location>
</feature>
<gene>
    <name evidence="2" type="ORF">MANES_14G108400</name>
</gene>
<dbReference type="EMBL" id="CM004400">
    <property type="protein sequence ID" value="OAY31389.1"/>
    <property type="molecule type" value="Genomic_DNA"/>
</dbReference>
<evidence type="ECO:0000256" key="1">
    <source>
        <dbReference type="SAM" id="Phobius"/>
    </source>
</evidence>
<accession>A0A2C9ULU0</accession>
<name>A0A2C9ULU0_MANES</name>
<protein>
    <submittedName>
        <fullName evidence="2">Uncharacterized protein</fullName>
    </submittedName>
</protein>
<reference evidence="2" key="1">
    <citation type="submission" date="2016-02" db="EMBL/GenBank/DDBJ databases">
        <title>WGS assembly of Manihot esculenta.</title>
        <authorList>
            <person name="Bredeson J.V."/>
            <person name="Prochnik S.E."/>
            <person name="Lyons J.B."/>
            <person name="Schmutz J."/>
            <person name="Grimwood J."/>
            <person name="Vrebalov J."/>
            <person name="Bart R.S."/>
            <person name="Amuge T."/>
            <person name="Ferguson M.E."/>
            <person name="Green R."/>
            <person name="Putnam N."/>
            <person name="Stites J."/>
            <person name="Rounsley S."/>
            <person name="Rokhsar D.S."/>
        </authorList>
    </citation>
    <scope>NUCLEOTIDE SEQUENCE [LARGE SCALE GENOMIC DNA]</scope>
    <source>
        <tissue evidence="2">Leaf</tissue>
    </source>
</reference>
<dbReference type="AlphaFoldDB" id="A0A2C9ULU0"/>
<proteinExistence type="predicted"/>
<keyword evidence="1" id="KW-0472">Membrane</keyword>
<keyword evidence="1" id="KW-0812">Transmembrane</keyword>